<feature type="compositionally biased region" description="Basic residues" evidence="1">
    <location>
        <begin position="389"/>
        <end position="400"/>
    </location>
</feature>
<evidence type="ECO:0000256" key="1">
    <source>
        <dbReference type="SAM" id="MobiDB-lite"/>
    </source>
</evidence>
<sequence>MTAHEQIEIELKFDVAAGRPIPDLTALPGVASASEPIEENLDATYFDTENLDLADNRITLRRRTGGHDEGWHLKRPAGAGGRRERQVPLDPDDADPATGIAHATVPAELLEPVRVHVRGRSLSPVAVIGTRRQITEARGDDGLLLAVLCADLVTARSLLPGGTGQTWSEWEFELVGENGGDTDLLGPAEELLRGAGATTASSASKLARTIGAMPGHRSTKPLPAKPTALELVITELSRHRDQLVEWDPAVRADADDAVHQMRVATRRLRSVLRAFDSVLGGAARDTIGDELKELASVLGVARDAEVTAQRYAELLADENASDALRAALVDEQNRRYRRGLRVAVTGMNSARYFALLDAIDEYLVDPVAGPDAERPAKKALRDAVDASRRSVRKAQRRLAKHDRDTEEWTEQMHTVRKKAKRLRYIAEAGATLGISRHKQVGATAKKIQSLLGDANDATLSRELLAEVATTLSSPTDAFVLGRLDAREEERHAEALRRYDAIADDL</sequence>
<dbReference type="AlphaFoldDB" id="A0AAU4K4R5"/>
<dbReference type="InterPro" id="IPR038186">
    <property type="entry name" value="CHAD_dom_sf"/>
</dbReference>
<protein>
    <submittedName>
        <fullName evidence="4">CYTH and CHAD domain-containing protein</fullName>
    </submittedName>
</protein>
<dbReference type="InterPro" id="IPR007899">
    <property type="entry name" value="CHAD_dom"/>
</dbReference>
<evidence type="ECO:0000259" key="2">
    <source>
        <dbReference type="PROSITE" id="PS51707"/>
    </source>
</evidence>
<dbReference type="Gene3D" id="2.40.320.10">
    <property type="entry name" value="Hypothetical Protein Pfu-838710-001"/>
    <property type="match status" value="1"/>
</dbReference>
<dbReference type="InterPro" id="IPR023577">
    <property type="entry name" value="CYTH_domain"/>
</dbReference>
<dbReference type="InterPro" id="IPR033469">
    <property type="entry name" value="CYTH-like_dom_sf"/>
</dbReference>
<dbReference type="SUPFAM" id="SSF55154">
    <property type="entry name" value="CYTH-like phosphatases"/>
    <property type="match status" value="1"/>
</dbReference>
<evidence type="ECO:0000259" key="3">
    <source>
        <dbReference type="PROSITE" id="PS51708"/>
    </source>
</evidence>
<evidence type="ECO:0000313" key="5">
    <source>
        <dbReference type="Proteomes" id="UP001432128"/>
    </source>
</evidence>
<dbReference type="SMART" id="SM00880">
    <property type="entry name" value="CHAD"/>
    <property type="match status" value="1"/>
</dbReference>
<dbReference type="SMART" id="SM01118">
    <property type="entry name" value="CYTH"/>
    <property type="match status" value="1"/>
</dbReference>
<dbReference type="PANTHER" id="PTHR39339">
    <property type="entry name" value="SLR1444 PROTEIN"/>
    <property type="match status" value="1"/>
</dbReference>
<dbReference type="EMBL" id="CP108021">
    <property type="protein sequence ID" value="WUM21108.1"/>
    <property type="molecule type" value="Genomic_DNA"/>
</dbReference>
<feature type="domain" description="CYTH" evidence="2">
    <location>
        <begin position="6"/>
        <end position="216"/>
    </location>
</feature>
<name>A0AAU4K4R5_9NOCA</name>
<evidence type="ECO:0000313" key="4">
    <source>
        <dbReference type="EMBL" id="WUM21108.1"/>
    </source>
</evidence>
<dbReference type="PROSITE" id="PS51707">
    <property type="entry name" value="CYTH"/>
    <property type="match status" value="1"/>
</dbReference>
<gene>
    <name evidence="4" type="ORF">OG579_04675</name>
</gene>
<dbReference type="Pfam" id="PF01928">
    <property type="entry name" value="CYTH"/>
    <property type="match status" value="1"/>
</dbReference>
<keyword evidence="5" id="KW-1185">Reference proteome</keyword>
<feature type="region of interest" description="Disordered" evidence="1">
    <location>
        <begin position="66"/>
        <end position="87"/>
    </location>
</feature>
<dbReference type="Pfam" id="PF05235">
    <property type="entry name" value="CHAD"/>
    <property type="match status" value="1"/>
</dbReference>
<feature type="region of interest" description="Disordered" evidence="1">
    <location>
        <begin position="372"/>
        <end position="408"/>
    </location>
</feature>
<dbReference type="Proteomes" id="UP001432128">
    <property type="component" value="Chromosome"/>
</dbReference>
<dbReference type="CDD" id="cd07374">
    <property type="entry name" value="CYTH-like_Pase"/>
    <property type="match status" value="1"/>
</dbReference>
<organism evidence="4 5">
    <name type="scientific">Williamsia herbipolensis</name>
    <dbReference type="NCBI Taxonomy" id="1603258"/>
    <lineage>
        <taxon>Bacteria</taxon>
        <taxon>Bacillati</taxon>
        <taxon>Actinomycetota</taxon>
        <taxon>Actinomycetes</taxon>
        <taxon>Mycobacteriales</taxon>
        <taxon>Nocardiaceae</taxon>
        <taxon>Williamsia</taxon>
    </lineage>
</organism>
<proteinExistence type="predicted"/>
<dbReference type="RefSeq" id="WP_328858263.1">
    <property type="nucleotide sequence ID" value="NZ_CP108021.1"/>
</dbReference>
<dbReference type="KEGG" id="whr:OG579_04675"/>
<dbReference type="Gene3D" id="1.40.20.10">
    <property type="entry name" value="CHAD domain"/>
    <property type="match status" value="1"/>
</dbReference>
<dbReference type="PANTHER" id="PTHR39339:SF1">
    <property type="entry name" value="CHAD DOMAIN-CONTAINING PROTEIN"/>
    <property type="match status" value="1"/>
</dbReference>
<feature type="compositionally biased region" description="Basic and acidic residues" evidence="1">
    <location>
        <begin position="372"/>
        <end position="388"/>
    </location>
</feature>
<feature type="domain" description="CHAD" evidence="3">
    <location>
        <begin position="225"/>
        <end position="505"/>
    </location>
</feature>
<reference evidence="4 5" key="1">
    <citation type="submission" date="2022-10" db="EMBL/GenBank/DDBJ databases">
        <title>The complete genomes of actinobacterial strains from the NBC collection.</title>
        <authorList>
            <person name="Joergensen T.S."/>
            <person name="Alvarez Arevalo M."/>
            <person name="Sterndorff E.B."/>
            <person name="Faurdal D."/>
            <person name="Vuksanovic O."/>
            <person name="Mourched A.-S."/>
            <person name="Charusanti P."/>
            <person name="Shaw S."/>
            <person name="Blin K."/>
            <person name="Weber T."/>
        </authorList>
    </citation>
    <scope>NUCLEOTIDE SEQUENCE [LARGE SCALE GENOMIC DNA]</scope>
    <source>
        <strain evidence="4 5">NBC_00319</strain>
    </source>
</reference>
<dbReference type="PROSITE" id="PS51708">
    <property type="entry name" value="CHAD"/>
    <property type="match status" value="1"/>
</dbReference>
<accession>A0AAU4K4R5</accession>